<comment type="caution">
    <text evidence="9">The sequence shown here is derived from an EMBL/GenBank/DDBJ whole genome shotgun (WGS) entry which is preliminary data.</text>
</comment>
<name>A0A5C5XAZ1_9PLAN</name>
<dbReference type="AlphaFoldDB" id="A0A5C5XAZ1"/>
<dbReference type="GO" id="GO:0009055">
    <property type="term" value="F:electron transfer activity"/>
    <property type="evidence" value="ECO:0007669"/>
    <property type="project" value="InterPro"/>
</dbReference>
<evidence type="ECO:0000256" key="5">
    <source>
        <dbReference type="ARBA" id="ARBA00023004"/>
    </source>
</evidence>
<keyword evidence="10" id="KW-1185">Reference proteome</keyword>
<dbReference type="RefSeq" id="WP_146501601.1">
    <property type="nucleotide sequence ID" value="NZ_SJPG01000001.1"/>
</dbReference>
<evidence type="ECO:0000256" key="6">
    <source>
        <dbReference type="SAM" id="Phobius"/>
    </source>
</evidence>
<dbReference type="PANTHER" id="PTHR39425:SF1">
    <property type="entry name" value="CYTOCHROME C7-LIKE DOMAIN-CONTAINING PROTEIN"/>
    <property type="match status" value="1"/>
</dbReference>
<evidence type="ECO:0000259" key="7">
    <source>
        <dbReference type="Pfam" id="PF02085"/>
    </source>
</evidence>
<keyword evidence="6" id="KW-0812">Transmembrane</keyword>
<keyword evidence="5" id="KW-0408">Iron</keyword>
<proteinExistence type="predicted"/>
<dbReference type="Pfam" id="PF14522">
    <property type="entry name" value="Cytochrome_C7"/>
    <property type="match status" value="1"/>
</dbReference>
<dbReference type="OrthoDB" id="9814800at2"/>
<keyword evidence="4" id="KW-0249">Electron transport</keyword>
<evidence type="ECO:0000256" key="3">
    <source>
        <dbReference type="ARBA" id="ARBA00022723"/>
    </source>
</evidence>
<dbReference type="GO" id="GO:0020037">
    <property type="term" value="F:heme binding"/>
    <property type="evidence" value="ECO:0007669"/>
    <property type="project" value="InterPro"/>
</dbReference>
<dbReference type="Proteomes" id="UP000316095">
    <property type="component" value="Unassembled WGS sequence"/>
</dbReference>
<dbReference type="GO" id="GO:0046872">
    <property type="term" value="F:metal ion binding"/>
    <property type="evidence" value="ECO:0007669"/>
    <property type="project" value="UniProtKB-KW"/>
</dbReference>
<dbReference type="EMBL" id="SJPG01000001">
    <property type="protein sequence ID" value="TWT59463.1"/>
    <property type="molecule type" value="Genomic_DNA"/>
</dbReference>
<dbReference type="InterPro" id="IPR020942">
    <property type="entry name" value="Cyt_c_III_dom"/>
</dbReference>
<keyword evidence="1" id="KW-0813">Transport</keyword>
<dbReference type="PANTHER" id="PTHR39425">
    <property type="entry name" value="LIPOPROTEIN CYTOCHROME C"/>
    <property type="match status" value="1"/>
</dbReference>
<reference evidence="9 10" key="1">
    <citation type="submission" date="2019-02" db="EMBL/GenBank/DDBJ databases">
        <title>Deep-cultivation of Planctomycetes and their phenomic and genomic characterization uncovers novel biology.</title>
        <authorList>
            <person name="Wiegand S."/>
            <person name="Jogler M."/>
            <person name="Boedeker C."/>
            <person name="Pinto D."/>
            <person name="Vollmers J."/>
            <person name="Rivas-Marin E."/>
            <person name="Kohn T."/>
            <person name="Peeters S.H."/>
            <person name="Heuer A."/>
            <person name="Rast P."/>
            <person name="Oberbeckmann S."/>
            <person name="Bunk B."/>
            <person name="Jeske O."/>
            <person name="Meyerdierks A."/>
            <person name="Storesund J.E."/>
            <person name="Kallscheuer N."/>
            <person name="Luecker S."/>
            <person name="Lage O.M."/>
            <person name="Pohl T."/>
            <person name="Merkel B.J."/>
            <person name="Hornburger P."/>
            <person name="Mueller R.-W."/>
            <person name="Bruemmer F."/>
            <person name="Labrenz M."/>
            <person name="Spormann A.M."/>
            <person name="Op Den Camp H."/>
            <person name="Overmann J."/>
            <person name="Amann R."/>
            <person name="Jetten M.S.M."/>
            <person name="Mascher T."/>
            <person name="Medema M.H."/>
            <person name="Devos D.P."/>
            <person name="Kaster A.-K."/>
            <person name="Ovreas L."/>
            <person name="Rohde M."/>
            <person name="Galperin M.Y."/>
            <person name="Jogler C."/>
        </authorList>
    </citation>
    <scope>NUCLEOTIDE SEQUENCE [LARGE SCALE GENOMIC DNA]</scope>
    <source>
        <strain evidence="9 10">Pan54</strain>
    </source>
</reference>
<protein>
    <submittedName>
        <fullName evidence="9">Class III cytochrome C family protein</fullName>
    </submittedName>
</protein>
<evidence type="ECO:0000313" key="10">
    <source>
        <dbReference type="Proteomes" id="UP000316095"/>
    </source>
</evidence>
<keyword evidence="6" id="KW-1133">Transmembrane helix</keyword>
<organism evidence="9 10">
    <name type="scientific">Rubinisphaera italica</name>
    <dbReference type="NCBI Taxonomy" id="2527969"/>
    <lineage>
        <taxon>Bacteria</taxon>
        <taxon>Pseudomonadati</taxon>
        <taxon>Planctomycetota</taxon>
        <taxon>Planctomycetia</taxon>
        <taxon>Planctomycetales</taxon>
        <taxon>Planctomycetaceae</taxon>
        <taxon>Rubinisphaera</taxon>
    </lineage>
</organism>
<evidence type="ECO:0000256" key="1">
    <source>
        <dbReference type="ARBA" id="ARBA00022448"/>
    </source>
</evidence>
<dbReference type="CDD" id="cd08168">
    <property type="entry name" value="Cytochrom_C3"/>
    <property type="match status" value="1"/>
</dbReference>
<dbReference type="InterPro" id="IPR036280">
    <property type="entry name" value="Multihaem_cyt_sf"/>
</dbReference>
<evidence type="ECO:0000256" key="4">
    <source>
        <dbReference type="ARBA" id="ARBA00022982"/>
    </source>
</evidence>
<keyword evidence="3" id="KW-0479">Metal-binding</keyword>
<evidence type="ECO:0000256" key="2">
    <source>
        <dbReference type="ARBA" id="ARBA00022617"/>
    </source>
</evidence>
<feature type="domain" description="Class III cytochrome C" evidence="7">
    <location>
        <begin position="47"/>
        <end position="110"/>
    </location>
</feature>
<feature type="transmembrane region" description="Helical" evidence="6">
    <location>
        <begin position="12"/>
        <end position="36"/>
    </location>
</feature>
<dbReference type="Gene3D" id="3.90.10.10">
    <property type="entry name" value="Cytochrome C3"/>
    <property type="match status" value="2"/>
</dbReference>
<sequence length="227" mass="24911">MSRFHFPAWINPLLPAVAGFMGIGVLYYTGLFAYGVHPLTSDVGYRPEQPVPFSHALHAGQLKMDCRYCHNTVEFAAKAAIPPVATCLNCHQGVDKDGQSLTVAIHVKSKKLAPVREAAVTGDSVLWRKVHDLPDYAYFNHSAHVTRGVSCVSCHGRVDRMDVVEQKATLSMGFCLTCHRNPEPSLRPVDEVTNLAWEPGPGQEDIGAEIAVSLNIHPKENCSTCHR</sequence>
<evidence type="ECO:0000313" key="9">
    <source>
        <dbReference type="EMBL" id="TWT59463.1"/>
    </source>
</evidence>
<dbReference type="SUPFAM" id="SSF48695">
    <property type="entry name" value="Multiheme cytochromes"/>
    <property type="match status" value="1"/>
</dbReference>
<dbReference type="Pfam" id="PF02085">
    <property type="entry name" value="Cytochrom_CIII"/>
    <property type="match status" value="1"/>
</dbReference>
<evidence type="ECO:0000259" key="8">
    <source>
        <dbReference type="Pfam" id="PF14522"/>
    </source>
</evidence>
<keyword evidence="2" id="KW-0349">Heme</keyword>
<feature type="domain" description="Cytochrome c7-like" evidence="8">
    <location>
        <begin position="138"/>
        <end position="227"/>
    </location>
</feature>
<dbReference type="InterPro" id="IPR029467">
    <property type="entry name" value="Cyt_c7-like"/>
</dbReference>
<keyword evidence="6" id="KW-0472">Membrane</keyword>
<accession>A0A5C5XAZ1</accession>
<gene>
    <name evidence="9" type="ORF">Pan54_01690</name>
</gene>